<accession>A0AAD9QJ86</accession>
<evidence type="ECO:0000256" key="2">
    <source>
        <dbReference type="ARBA" id="ARBA00022490"/>
    </source>
</evidence>
<feature type="compositionally biased region" description="Basic and acidic residues" evidence="3">
    <location>
        <begin position="39"/>
        <end position="48"/>
    </location>
</feature>
<keyword evidence="4" id="KW-0396">Initiation factor</keyword>
<dbReference type="PANTHER" id="PTHR12269">
    <property type="entry name" value="EUKARYOTIC TRANSLATION INITIATION FACTOR 4E TRANSPORTER"/>
    <property type="match status" value="1"/>
</dbReference>
<name>A0AAD9QJ86_ACRCE</name>
<feature type="compositionally biased region" description="Basic and acidic residues" evidence="3">
    <location>
        <begin position="16"/>
        <end position="31"/>
    </location>
</feature>
<dbReference type="PANTHER" id="PTHR12269:SF1">
    <property type="entry name" value="EUKARYOTIC TRANSLATION INITIATION FACTOR 4E TRANSPORTER"/>
    <property type="match status" value="1"/>
</dbReference>
<comment type="subcellular location">
    <subcellularLocation>
        <location evidence="1">Cytoplasm</location>
    </subcellularLocation>
</comment>
<dbReference type="EMBL" id="JARQWQ010000029">
    <property type="protein sequence ID" value="KAK2562334.1"/>
    <property type="molecule type" value="Genomic_DNA"/>
</dbReference>
<proteinExistence type="predicted"/>
<dbReference type="AlphaFoldDB" id="A0AAD9QJ86"/>
<keyword evidence="5" id="KW-1185">Reference proteome</keyword>
<evidence type="ECO:0000313" key="5">
    <source>
        <dbReference type="Proteomes" id="UP001249851"/>
    </source>
</evidence>
<organism evidence="4 5">
    <name type="scientific">Acropora cervicornis</name>
    <name type="common">Staghorn coral</name>
    <dbReference type="NCBI Taxonomy" id="6130"/>
    <lineage>
        <taxon>Eukaryota</taxon>
        <taxon>Metazoa</taxon>
        <taxon>Cnidaria</taxon>
        <taxon>Anthozoa</taxon>
        <taxon>Hexacorallia</taxon>
        <taxon>Scleractinia</taxon>
        <taxon>Astrocoeniina</taxon>
        <taxon>Acroporidae</taxon>
        <taxon>Acropora</taxon>
    </lineage>
</organism>
<protein>
    <submittedName>
        <fullName evidence="4">Eukaryotic translation initiation factor 4E transporter</fullName>
    </submittedName>
</protein>
<dbReference type="GO" id="GO:0036464">
    <property type="term" value="C:cytoplasmic ribonucleoprotein granule"/>
    <property type="evidence" value="ECO:0007669"/>
    <property type="project" value="UniProtKB-ARBA"/>
</dbReference>
<dbReference type="GO" id="GO:0003729">
    <property type="term" value="F:mRNA binding"/>
    <property type="evidence" value="ECO:0007669"/>
    <property type="project" value="TreeGrafter"/>
</dbReference>
<feature type="region of interest" description="Disordered" evidence="3">
    <location>
        <begin position="1"/>
        <end position="48"/>
    </location>
</feature>
<keyword evidence="4" id="KW-0648">Protein biosynthesis</keyword>
<dbReference type="GO" id="GO:0003743">
    <property type="term" value="F:translation initiation factor activity"/>
    <property type="evidence" value="ECO:0007669"/>
    <property type="project" value="UniProtKB-KW"/>
</dbReference>
<dbReference type="Pfam" id="PF10477">
    <property type="entry name" value="EIF4E-T"/>
    <property type="match status" value="1"/>
</dbReference>
<reference evidence="4" key="1">
    <citation type="journal article" date="2023" name="G3 (Bethesda)">
        <title>Whole genome assembly and annotation of the endangered Caribbean coral Acropora cervicornis.</title>
        <authorList>
            <person name="Selwyn J.D."/>
            <person name="Vollmer S.V."/>
        </authorList>
    </citation>
    <scope>NUCLEOTIDE SEQUENCE</scope>
    <source>
        <strain evidence="4">K2</strain>
    </source>
</reference>
<dbReference type="GO" id="GO:0005634">
    <property type="term" value="C:nucleus"/>
    <property type="evidence" value="ECO:0007669"/>
    <property type="project" value="TreeGrafter"/>
</dbReference>
<gene>
    <name evidence="4" type="ORF">P5673_014612</name>
</gene>
<reference evidence="4" key="2">
    <citation type="journal article" date="2023" name="Science">
        <title>Genomic signatures of disease resistance in endangered staghorn corals.</title>
        <authorList>
            <person name="Vollmer S.V."/>
            <person name="Selwyn J.D."/>
            <person name="Despard B.A."/>
            <person name="Roesel C.L."/>
        </authorList>
    </citation>
    <scope>NUCLEOTIDE SEQUENCE</scope>
    <source>
        <strain evidence="4">K2</strain>
    </source>
</reference>
<dbReference type="GO" id="GO:0017148">
    <property type="term" value="P:negative regulation of translation"/>
    <property type="evidence" value="ECO:0007669"/>
    <property type="project" value="TreeGrafter"/>
</dbReference>
<sequence>MEVSELSEGCNVVATTKEDSSSDGKVVKSDEVLASSTDNDEKTTRENQPRVTYTKEDLLNLRESPASKLWPSVFSDEYVRSGIWDPEPWHQSHSREKRCVSPGEELKKQLLLNEPGTLDVLWLVIELHSNEPVTLAVLWLVIESHRNEPSCHDLLASGVDPFHSVINNLYK</sequence>
<evidence type="ECO:0000313" key="4">
    <source>
        <dbReference type="EMBL" id="KAK2562334.1"/>
    </source>
</evidence>
<keyword evidence="2" id="KW-0963">Cytoplasm</keyword>
<comment type="caution">
    <text evidence="4">The sequence shown here is derived from an EMBL/GenBank/DDBJ whole genome shotgun (WGS) entry which is preliminary data.</text>
</comment>
<evidence type="ECO:0000256" key="1">
    <source>
        <dbReference type="ARBA" id="ARBA00004496"/>
    </source>
</evidence>
<dbReference type="Proteomes" id="UP001249851">
    <property type="component" value="Unassembled WGS sequence"/>
</dbReference>
<dbReference type="InterPro" id="IPR018862">
    <property type="entry name" value="eIF4E-T"/>
</dbReference>
<evidence type="ECO:0000256" key="3">
    <source>
        <dbReference type="SAM" id="MobiDB-lite"/>
    </source>
</evidence>